<dbReference type="EMBL" id="OW240920">
    <property type="protein sequence ID" value="CAH2316998.1"/>
    <property type="molecule type" value="Genomic_DNA"/>
</dbReference>
<accession>A0AAD1T578</accession>
<evidence type="ECO:0000313" key="3">
    <source>
        <dbReference type="Proteomes" id="UP001295444"/>
    </source>
</evidence>
<dbReference type="PANTHER" id="PTHR21472:SF29">
    <property type="entry name" value="LOC100145419 PROTEIN"/>
    <property type="match status" value="1"/>
</dbReference>
<keyword evidence="1" id="KW-0732">Signal</keyword>
<dbReference type="AlphaFoldDB" id="A0AAD1T578"/>
<proteinExistence type="predicted"/>
<sequence length="154" mass="17288">MMFWLLLVLALVNTALAKVSPSFNDCLGTFYGTNPPQGFDQLSSKANAITPLCLMLENQNNPFYASLYHKELRYPLYAAYILDIRPDDPKGSSKTFRLEPQLTSVLIDAKCNRGKDRVPWGVEGSIPSTPQGTLSFPLLHFTSIITLVKHRREL</sequence>
<organism evidence="2 3">
    <name type="scientific">Pelobates cultripes</name>
    <name type="common">Western spadefoot toad</name>
    <dbReference type="NCBI Taxonomy" id="61616"/>
    <lineage>
        <taxon>Eukaryota</taxon>
        <taxon>Metazoa</taxon>
        <taxon>Chordata</taxon>
        <taxon>Craniata</taxon>
        <taxon>Vertebrata</taxon>
        <taxon>Euteleostomi</taxon>
        <taxon>Amphibia</taxon>
        <taxon>Batrachia</taxon>
        <taxon>Anura</taxon>
        <taxon>Pelobatoidea</taxon>
        <taxon>Pelobatidae</taxon>
        <taxon>Pelobates</taxon>
    </lineage>
</organism>
<name>A0AAD1T578_PELCU</name>
<protein>
    <submittedName>
        <fullName evidence="2">Endonuclease domain-containing 1 -like</fullName>
    </submittedName>
</protein>
<dbReference type="Proteomes" id="UP001295444">
    <property type="component" value="Chromosome 09"/>
</dbReference>
<dbReference type="PANTHER" id="PTHR21472">
    <property type="entry name" value="ENDONUCLEASE DOMAIN-CONTAINING 1 PROTEIN ENDOD1"/>
    <property type="match status" value="1"/>
</dbReference>
<keyword evidence="2" id="KW-0378">Hydrolase</keyword>
<evidence type="ECO:0000256" key="1">
    <source>
        <dbReference type="SAM" id="SignalP"/>
    </source>
</evidence>
<keyword evidence="2" id="KW-0255">Endonuclease</keyword>
<keyword evidence="3" id="KW-1185">Reference proteome</keyword>
<keyword evidence="2" id="KW-0540">Nuclease</keyword>
<dbReference type="InterPro" id="IPR039015">
    <property type="entry name" value="ENDOD1"/>
</dbReference>
<feature type="signal peptide" evidence="1">
    <location>
        <begin position="1"/>
        <end position="17"/>
    </location>
</feature>
<gene>
    <name evidence="2" type="ORF">PECUL_23A042030</name>
</gene>
<dbReference type="GO" id="GO:0004519">
    <property type="term" value="F:endonuclease activity"/>
    <property type="evidence" value="ECO:0007669"/>
    <property type="project" value="UniProtKB-KW"/>
</dbReference>
<reference evidence="2" key="1">
    <citation type="submission" date="2022-03" db="EMBL/GenBank/DDBJ databases">
        <authorList>
            <person name="Alioto T."/>
            <person name="Alioto T."/>
            <person name="Gomez Garrido J."/>
        </authorList>
    </citation>
    <scope>NUCLEOTIDE SEQUENCE</scope>
</reference>
<feature type="chain" id="PRO_5042053669" evidence="1">
    <location>
        <begin position="18"/>
        <end position="154"/>
    </location>
</feature>
<evidence type="ECO:0000313" key="2">
    <source>
        <dbReference type="EMBL" id="CAH2316998.1"/>
    </source>
</evidence>